<dbReference type="InterPro" id="IPR016181">
    <property type="entry name" value="Acyl_CoA_acyltransferase"/>
</dbReference>
<feature type="transmembrane region" description="Helical" evidence="1">
    <location>
        <begin position="12"/>
        <end position="30"/>
    </location>
</feature>
<feature type="transmembrane region" description="Helical" evidence="1">
    <location>
        <begin position="37"/>
        <end position="70"/>
    </location>
</feature>
<organism evidence="3 4">
    <name type="scientific">Nocardioides deserti</name>
    <dbReference type="NCBI Taxonomy" id="1588644"/>
    <lineage>
        <taxon>Bacteria</taxon>
        <taxon>Bacillati</taxon>
        <taxon>Actinomycetota</taxon>
        <taxon>Actinomycetes</taxon>
        <taxon>Propionibacteriales</taxon>
        <taxon>Nocardioidaceae</taxon>
        <taxon>Nocardioides</taxon>
    </lineage>
</organism>
<dbReference type="SUPFAM" id="SSF55729">
    <property type="entry name" value="Acyl-CoA N-acyltransferases (Nat)"/>
    <property type="match status" value="1"/>
</dbReference>
<comment type="caution">
    <text evidence="3">The sequence shown here is derived from an EMBL/GenBank/DDBJ whole genome shotgun (WGS) entry which is preliminary data.</text>
</comment>
<protein>
    <submittedName>
        <fullName evidence="3">GNAT family N-acetyltransferase</fullName>
    </submittedName>
</protein>
<evidence type="ECO:0000313" key="4">
    <source>
        <dbReference type="Proteomes" id="UP000604001"/>
    </source>
</evidence>
<evidence type="ECO:0000256" key="1">
    <source>
        <dbReference type="SAM" id="Phobius"/>
    </source>
</evidence>
<dbReference type="EMBL" id="JACMYC010000001">
    <property type="protein sequence ID" value="MBC2958714.1"/>
    <property type="molecule type" value="Genomic_DNA"/>
</dbReference>
<evidence type="ECO:0000259" key="2">
    <source>
        <dbReference type="PROSITE" id="PS51186"/>
    </source>
</evidence>
<dbReference type="PROSITE" id="PS51186">
    <property type="entry name" value="GNAT"/>
    <property type="match status" value="1"/>
</dbReference>
<keyword evidence="4" id="KW-1185">Reference proteome</keyword>
<dbReference type="InterPro" id="IPR000182">
    <property type="entry name" value="GNAT_dom"/>
</dbReference>
<dbReference type="Gene3D" id="3.40.630.30">
    <property type="match status" value="1"/>
</dbReference>
<sequence>MTWLADHWLDVVGWGGSALLVYSLLQARVLRFRTLNLLGCLVLLTFNALIGVWPMVGMNVVLAVINVYWILRLTRERHDEAVFEVVEVRPEDAYLRHVLRTHADDIRRFQPDFDPAPAGSQHAFVVLKGDETVGVVVLRKEGDVAHVQLDYVTPRYRDFSPGEFLWRRSGVLRDLGLRRVLTPPGMVGAYYEHLGFRADGPRFVLDLAER</sequence>
<name>A0ABR6U2R7_9ACTN</name>
<gene>
    <name evidence="3" type="ORF">H7344_00215</name>
</gene>
<proteinExistence type="predicted"/>
<dbReference type="RefSeq" id="WP_186344027.1">
    <property type="nucleotide sequence ID" value="NZ_BMMR01000001.1"/>
</dbReference>
<reference evidence="3 4" key="1">
    <citation type="submission" date="2020-08" db="EMBL/GenBank/DDBJ databases">
        <title>novel species in genus Nocardioides.</title>
        <authorList>
            <person name="Zhang G."/>
        </authorList>
    </citation>
    <scope>NUCLEOTIDE SEQUENCE [LARGE SCALE GENOMIC DNA]</scope>
    <source>
        <strain evidence="3 4">SC8A-24</strain>
    </source>
</reference>
<dbReference type="Proteomes" id="UP000604001">
    <property type="component" value="Unassembled WGS sequence"/>
</dbReference>
<keyword evidence="1" id="KW-0812">Transmembrane</keyword>
<evidence type="ECO:0000313" key="3">
    <source>
        <dbReference type="EMBL" id="MBC2958714.1"/>
    </source>
</evidence>
<keyword evidence="1" id="KW-1133">Transmembrane helix</keyword>
<accession>A0ABR6U2R7</accession>
<feature type="domain" description="N-acetyltransferase" evidence="2">
    <location>
        <begin position="83"/>
        <end position="210"/>
    </location>
</feature>
<keyword evidence="1" id="KW-0472">Membrane</keyword>